<dbReference type="InterPro" id="IPR000571">
    <property type="entry name" value="Znf_CCCH"/>
</dbReference>
<sequence>MVTYKQKKPQDEQEEEVYSTESGGSDPDYDSDTDPSYSIIEETRSNLSRLSIKKKSKSRVAKDLDLSFDKDPGEKETKLAEVDEKSYEEVQKIIQDSLRLGFDFLLCDVMEAGKLEGLKVEQCKVYLRKNKLRLTGKKDTLIQRIKEHQEILSGGGEKKYPISSFVLDCKGDACRGDIVMFDQNVYDKYNIASRSAMGPPIGTRMVAGKIVQESYGAAKQQHTFTIEVLWSKGENPLPPLHPLLIKGRNLYRMKTLRQRWEDEGERRKILLEKHLRGSLARSSRETRIQEKEGRKMLRVERALKKEETNKSRSHLNPRTSLTNGLSRMDQRQPLKCADSYRPMGSPHRQGCEQPKLHANRGENDYRGQVPGNSVEYSDIQDDFCSRSPNFCRKPLASIHNSSPIRSPHRQGGDQQIQLCRYFAQGRCHYGHNCKFVHESREGQLCRYFAQGRCYYGHDCKFVHESREGREQRREESGGPCSPRREEWPTNPRRLERRPYLF</sequence>
<feature type="region of interest" description="Disordered" evidence="5">
    <location>
        <begin position="1"/>
        <end position="37"/>
    </location>
</feature>
<gene>
    <name evidence="7" type="ORF">POPTR_003G069700</name>
</gene>
<feature type="compositionally biased region" description="Polar residues" evidence="5">
    <location>
        <begin position="314"/>
        <end position="324"/>
    </location>
</feature>
<dbReference type="InParanoid" id="A0A2K2B2U2"/>
<evidence type="ECO:0000256" key="5">
    <source>
        <dbReference type="SAM" id="MobiDB-lite"/>
    </source>
</evidence>
<proteinExistence type="predicted"/>
<evidence type="ECO:0000256" key="3">
    <source>
        <dbReference type="ARBA" id="ARBA00022833"/>
    </source>
</evidence>
<dbReference type="PANTHER" id="PTHR35323">
    <property type="entry name" value="SAP DOMAIN-CONTAINING PROTEIN"/>
    <property type="match status" value="1"/>
</dbReference>
<feature type="domain" description="C3H1-type" evidence="6">
    <location>
        <begin position="444"/>
        <end position="466"/>
    </location>
</feature>
<evidence type="ECO:0000259" key="6">
    <source>
        <dbReference type="PROSITE" id="PS50103"/>
    </source>
</evidence>
<accession>A0A2K2B2U2</accession>
<dbReference type="STRING" id="3694.A0A2K2B2U2"/>
<keyword evidence="1 4" id="KW-0479">Metal-binding</keyword>
<dbReference type="InterPro" id="IPR036855">
    <property type="entry name" value="Znf_CCCH_sf"/>
</dbReference>
<evidence type="ECO:0000256" key="2">
    <source>
        <dbReference type="ARBA" id="ARBA00022771"/>
    </source>
</evidence>
<evidence type="ECO:0000313" key="8">
    <source>
        <dbReference type="Proteomes" id="UP000006729"/>
    </source>
</evidence>
<protein>
    <recommendedName>
        <fullName evidence="6">C3H1-type domain-containing protein</fullName>
    </recommendedName>
</protein>
<feature type="region of interest" description="Disordered" evidence="5">
    <location>
        <begin position="303"/>
        <end position="324"/>
    </location>
</feature>
<dbReference type="SMART" id="SM00356">
    <property type="entry name" value="ZnF_C3H1"/>
    <property type="match status" value="2"/>
</dbReference>
<organism evidence="7 8">
    <name type="scientific">Populus trichocarpa</name>
    <name type="common">Western balsam poplar</name>
    <name type="synonym">Populus balsamifera subsp. trichocarpa</name>
    <dbReference type="NCBI Taxonomy" id="3694"/>
    <lineage>
        <taxon>Eukaryota</taxon>
        <taxon>Viridiplantae</taxon>
        <taxon>Streptophyta</taxon>
        <taxon>Embryophyta</taxon>
        <taxon>Tracheophyta</taxon>
        <taxon>Spermatophyta</taxon>
        <taxon>Magnoliopsida</taxon>
        <taxon>eudicotyledons</taxon>
        <taxon>Gunneridae</taxon>
        <taxon>Pentapetalae</taxon>
        <taxon>rosids</taxon>
        <taxon>fabids</taxon>
        <taxon>Malpighiales</taxon>
        <taxon>Salicaceae</taxon>
        <taxon>Saliceae</taxon>
        <taxon>Populus</taxon>
    </lineage>
</organism>
<dbReference type="GO" id="GO:0008270">
    <property type="term" value="F:zinc ion binding"/>
    <property type="evidence" value="ECO:0007669"/>
    <property type="project" value="UniProtKB-KW"/>
</dbReference>
<dbReference type="InterPro" id="IPR003034">
    <property type="entry name" value="SAP_dom"/>
</dbReference>
<reference evidence="7 8" key="1">
    <citation type="journal article" date="2006" name="Science">
        <title>The genome of black cottonwood, Populus trichocarpa (Torr. &amp; Gray).</title>
        <authorList>
            <person name="Tuskan G.A."/>
            <person name="Difazio S."/>
            <person name="Jansson S."/>
            <person name="Bohlmann J."/>
            <person name="Grigoriev I."/>
            <person name="Hellsten U."/>
            <person name="Putnam N."/>
            <person name="Ralph S."/>
            <person name="Rombauts S."/>
            <person name="Salamov A."/>
            <person name="Schein J."/>
            <person name="Sterck L."/>
            <person name="Aerts A."/>
            <person name="Bhalerao R.R."/>
            <person name="Bhalerao R.P."/>
            <person name="Blaudez D."/>
            <person name="Boerjan W."/>
            <person name="Brun A."/>
            <person name="Brunner A."/>
            <person name="Busov V."/>
            <person name="Campbell M."/>
            <person name="Carlson J."/>
            <person name="Chalot M."/>
            <person name="Chapman J."/>
            <person name="Chen G.L."/>
            <person name="Cooper D."/>
            <person name="Coutinho P.M."/>
            <person name="Couturier J."/>
            <person name="Covert S."/>
            <person name="Cronk Q."/>
            <person name="Cunningham R."/>
            <person name="Davis J."/>
            <person name="Degroeve S."/>
            <person name="Dejardin A."/>
            <person name="Depamphilis C."/>
            <person name="Detter J."/>
            <person name="Dirks B."/>
            <person name="Dubchak I."/>
            <person name="Duplessis S."/>
            <person name="Ehlting J."/>
            <person name="Ellis B."/>
            <person name="Gendler K."/>
            <person name="Goodstein D."/>
            <person name="Gribskov M."/>
            <person name="Grimwood J."/>
            <person name="Groover A."/>
            <person name="Gunter L."/>
            <person name="Hamberger B."/>
            <person name="Heinze B."/>
            <person name="Helariutta Y."/>
            <person name="Henrissat B."/>
            <person name="Holligan D."/>
            <person name="Holt R."/>
            <person name="Huang W."/>
            <person name="Islam-Faridi N."/>
            <person name="Jones S."/>
            <person name="Jones-Rhoades M."/>
            <person name="Jorgensen R."/>
            <person name="Joshi C."/>
            <person name="Kangasjarvi J."/>
            <person name="Karlsson J."/>
            <person name="Kelleher C."/>
            <person name="Kirkpatrick R."/>
            <person name="Kirst M."/>
            <person name="Kohler A."/>
            <person name="Kalluri U."/>
            <person name="Larimer F."/>
            <person name="Leebens-Mack J."/>
            <person name="Leple J.C."/>
            <person name="Locascio P."/>
            <person name="Lou Y."/>
            <person name="Lucas S."/>
            <person name="Martin F."/>
            <person name="Montanini B."/>
            <person name="Napoli C."/>
            <person name="Nelson D.R."/>
            <person name="Nelson C."/>
            <person name="Nieminen K."/>
            <person name="Nilsson O."/>
            <person name="Pereda V."/>
            <person name="Peter G."/>
            <person name="Philippe R."/>
            <person name="Pilate G."/>
            <person name="Poliakov A."/>
            <person name="Razumovskaya J."/>
            <person name="Richardson P."/>
            <person name="Rinaldi C."/>
            <person name="Ritland K."/>
            <person name="Rouze P."/>
            <person name="Ryaboy D."/>
            <person name="Schmutz J."/>
            <person name="Schrader J."/>
            <person name="Segerman B."/>
            <person name="Shin H."/>
            <person name="Siddiqui A."/>
            <person name="Sterky F."/>
            <person name="Terry A."/>
            <person name="Tsai C.J."/>
            <person name="Uberbacher E."/>
            <person name="Unneberg P."/>
            <person name="Vahala J."/>
            <person name="Wall K."/>
            <person name="Wessler S."/>
            <person name="Yang G."/>
            <person name="Yin T."/>
            <person name="Douglas C."/>
            <person name="Marra M."/>
            <person name="Sandberg G."/>
            <person name="Van de Peer Y."/>
            <person name="Rokhsar D."/>
        </authorList>
    </citation>
    <scope>NUCLEOTIDE SEQUENCE [LARGE SCALE GENOMIC DNA]</scope>
    <source>
        <strain evidence="8">cv. Nisqually</strain>
    </source>
</reference>
<keyword evidence="3 4" id="KW-0862">Zinc</keyword>
<dbReference type="InterPro" id="IPR036361">
    <property type="entry name" value="SAP_dom_sf"/>
</dbReference>
<feature type="domain" description="C3H1-type" evidence="6">
    <location>
        <begin position="413"/>
        <end position="440"/>
    </location>
</feature>
<dbReference type="Pfam" id="PF18044">
    <property type="entry name" value="zf-CCCH_4"/>
    <property type="match status" value="2"/>
</dbReference>
<keyword evidence="2 4" id="KW-0863">Zinc-finger</keyword>
<dbReference type="Gene3D" id="3.30.1370.210">
    <property type="match status" value="2"/>
</dbReference>
<dbReference type="AlphaFoldDB" id="A0A2K2B2U2"/>
<dbReference type="PANTHER" id="PTHR35323:SF5">
    <property type="entry name" value="ZINC FINGER CCCH DOMAIN-CONTAINING PROTEIN 62"/>
    <property type="match status" value="1"/>
</dbReference>
<feature type="zinc finger region" description="C3H1-type" evidence="4">
    <location>
        <begin position="444"/>
        <end position="466"/>
    </location>
</feature>
<dbReference type="Gene3D" id="1.10.720.30">
    <property type="entry name" value="SAP domain"/>
    <property type="match status" value="1"/>
</dbReference>
<dbReference type="SUPFAM" id="SSF90229">
    <property type="entry name" value="CCCH zinc finger"/>
    <property type="match status" value="2"/>
</dbReference>
<dbReference type="Proteomes" id="UP000006729">
    <property type="component" value="Chromosome 3"/>
</dbReference>
<evidence type="ECO:0000313" key="7">
    <source>
        <dbReference type="EMBL" id="PNT44099.2"/>
    </source>
</evidence>
<feature type="region of interest" description="Disordered" evidence="5">
    <location>
        <begin position="343"/>
        <end position="368"/>
    </location>
</feature>
<feature type="region of interest" description="Disordered" evidence="5">
    <location>
        <begin position="466"/>
        <end position="489"/>
    </location>
</feature>
<dbReference type="SUPFAM" id="SSF68906">
    <property type="entry name" value="SAP domain"/>
    <property type="match status" value="1"/>
</dbReference>
<dbReference type="InterPro" id="IPR056116">
    <property type="entry name" value="DUF7699"/>
</dbReference>
<evidence type="ECO:0000256" key="1">
    <source>
        <dbReference type="ARBA" id="ARBA00022723"/>
    </source>
</evidence>
<dbReference type="Pfam" id="PF24766">
    <property type="entry name" value="DUF7699"/>
    <property type="match status" value="1"/>
</dbReference>
<evidence type="ECO:0000256" key="4">
    <source>
        <dbReference type="PROSITE-ProRule" id="PRU00723"/>
    </source>
</evidence>
<dbReference type="PROSITE" id="PS50103">
    <property type="entry name" value="ZF_C3H1"/>
    <property type="match status" value="2"/>
</dbReference>
<dbReference type="ExpressionAtlas" id="A0A2K2B2U2">
    <property type="expression patterns" value="baseline and differential"/>
</dbReference>
<name>A0A2K2B2U2_POPTR</name>
<dbReference type="InterPro" id="IPR041367">
    <property type="entry name" value="Znf-CCCH_4"/>
</dbReference>
<dbReference type="Pfam" id="PF02037">
    <property type="entry name" value="SAP"/>
    <property type="match status" value="1"/>
</dbReference>
<feature type="zinc finger region" description="C3H1-type" evidence="4">
    <location>
        <begin position="413"/>
        <end position="440"/>
    </location>
</feature>
<dbReference type="EMBL" id="CM009292">
    <property type="protein sequence ID" value="PNT44099.2"/>
    <property type="molecule type" value="Genomic_DNA"/>
</dbReference>
<keyword evidence="8" id="KW-1185">Reference proteome</keyword>